<dbReference type="AlphaFoldDB" id="A0A2S9YHV6"/>
<accession>A0A2S9YHV6</accession>
<organism evidence="2 3">
    <name type="scientific">Enhygromyxa salina</name>
    <dbReference type="NCBI Taxonomy" id="215803"/>
    <lineage>
        <taxon>Bacteria</taxon>
        <taxon>Pseudomonadati</taxon>
        <taxon>Myxococcota</taxon>
        <taxon>Polyangia</taxon>
        <taxon>Nannocystales</taxon>
        <taxon>Nannocystaceae</taxon>
        <taxon>Enhygromyxa</taxon>
    </lineage>
</organism>
<evidence type="ECO:0000313" key="2">
    <source>
        <dbReference type="EMBL" id="PRQ04659.1"/>
    </source>
</evidence>
<keyword evidence="1" id="KW-0812">Transmembrane</keyword>
<dbReference type="EMBL" id="PVNK01000030">
    <property type="protein sequence ID" value="PRQ04659.1"/>
    <property type="molecule type" value="Genomic_DNA"/>
</dbReference>
<dbReference type="Proteomes" id="UP000237968">
    <property type="component" value="Unassembled WGS sequence"/>
</dbReference>
<sequence length="138" mass="14105">MQIWEQEVKADPTLGPKWNKGRSQVVGGAVMTGIGTVSLLGAAGMVVWGAGLRAISNEPCEPADVFDTCDTFDGSGAFVTGGVLGVVGLGLAGSGIALLVLGTKKRAEVKDAKPQPVALSPYFNPRQGGGGLSFSLRF</sequence>
<keyword evidence="3" id="KW-1185">Reference proteome</keyword>
<name>A0A2S9YHV6_9BACT</name>
<feature type="transmembrane region" description="Helical" evidence="1">
    <location>
        <begin position="77"/>
        <end position="101"/>
    </location>
</feature>
<gene>
    <name evidence="2" type="ORF">ENSA5_05730</name>
</gene>
<evidence type="ECO:0000256" key="1">
    <source>
        <dbReference type="SAM" id="Phobius"/>
    </source>
</evidence>
<feature type="transmembrane region" description="Helical" evidence="1">
    <location>
        <begin position="25"/>
        <end position="48"/>
    </location>
</feature>
<comment type="caution">
    <text evidence="2">The sequence shown here is derived from an EMBL/GenBank/DDBJ whole genome shotgun (WGS) entry which is preliminary data.</text>
</comment>
<reference evidence="2 3" key="1">
    <citation type="submission" date="2018-03" db="EMBL/GenBank/DDBJ databases">
        <title>Draft Genome Sequences of the Obligatory Marine Myxobacteria Enhygromyxa salina SWB005.</title>
        <authorList>
            <person name="Poehlein A."/>
            <person name="Moghaddam J.A."/>
            <person name="Harms H."/>
            <person name="Alanjari M."/>
            <person name="Koenig G.M."/>
            <person name="Daniel R."/>
            <person name="Schaeberle T.F."/>
        </authorList>
    </citation>
    <scope>NUCLEOTIDE SEQUENCE [LARGE SCALE GENOMIC DNA]</scope>
    <source>
        <strain evidence="2 3">SWB005</strain>
    </source>
</reference>
<proteinExistence type="predicted"/>
<protein>
    <submittedName>
        <fullName evidence="2">Uncharacterized protein</fullName>
    </submittedName>
</protein>
<evidence type="ECO:0000313" key="3">
    <source>
        <dbReference type="Proteomes" id="UP000237968"/>
    </source>
</evidence>
<keyword evidence="1" id="KW-0472">Membrane</keyword>
<keyword evidence="1" id="KW-1133">Transmembrane helix</keyword>